<feature type="transmembrane region" description="Helical" evidence="3">
    <location>
        <begin position="43"/>
        <end position="64"/>
    </location>
</feature>
<geneLocation type="plasmid" evidence="4 5">
    <name>p-SCP1</name>
</geneLocation>
<keyword evidence="4" id="KW-0614">Plasmid</keyword>
<name>A0ABX7FFA9_9RHOB</name>
<evidence type="ECO:0000256" key="1">
    <source>
        <dbReference type="SAM" id="Coils"/>
    </source>
</evidence>
<reference evidence="4 5" key="1">
    <citation type="submission" date="2019-12" db="EMBL/GenBank/DDBJ databases">
        <title>Complete Genome Sequence of a Quorum-Sensing Bacterium,Rhodobacteraceae bacterium C31, Isolated from a marine microalgae symbiotic bacteria.</title>
        <authorList>
            <person name="Zhang Y."/>
        </authorList>
    </citation>
    <scope>NUCLEOTIDE SEQUENCE [LARGE SCALE GENOMIC DNA]</scope>
    <source>
        <strain evidence="4 5">C31</strain>
        <plasmid evidence="4 5">p-SCP1</plasmid>
    </source>
</reference>
<organism evidence="4 5">
    <name type="scientific">Ponticoccus alexandrii</name>
    <dbReference type="NCBI Taxonomy" id="1943633"/>
    <lineage>
        <taxon>Bacteria</taxon>
        <taxon>Pseudomonadati</taxon>
        <taxon>Pseudomonadota</taxon>
        <taxon>Alphaproteobacteria</taxon>
        <taxon>Rhodobacterales</taxon>
        <taxon>Roseobacteraceae</taxon>
        <taxon>Ponticoccus</taxon>
    </lineage>
</organism>
<sequence>MSSVSDAAKNAPPAGGAPKPGPAVVKVMPQAQQAGLRRRHGRLLLSFAVLVILPLLVTVSYLWIVAEDQYASTTGFTVRREEGGGATDFLGNLGQFTGGSGASDADILYEFIQSQGLVEAIDDQLNLRAIYSVNWEGDPLFSLWPDAPIEDLLWYWQRMVRISYDQGTGLIELRVLAFDPQTAQIIAEAIVAESQKMINALNEAAREDLMRNAVVELDEAVARLRTAREALTQFRTVTQIVDPNADLQGQVGVINNLQQKLAEALIEYDERLQANATDPRLEQLQRTVDIIRARIDQERESIAQQEVASVGKDYPTLLSEYEGLVVDREYAETAYRASLTALDAARAKIARQSRYLAAYVEPTLPQSAEYPKRFVLSSLTALFLVMAWSICALIYYSLRDRR</sequence>
<keyword evidence="5" id="KW-1185">Reference proteome</keyword>
<evidence type="ECO:0000313" key="4">
    <source>
        <dbReference type="EMBL" id="QRF68617.1"/>
    </source>
</evidence>
<feature type="coiled-coil region" evidence="1">
    <location>
        <begin position="254"/>
        <end position="301"/>
    </location>
</feature>
<feature type="compositionally biased region" description="Low complexity" evidence="2">
    <location>
        <begin position="7"/>
        <end position="23"/>
    </location>
</feature>
<dbReference type="PANTHER" id="PTHR32309">
    <property type="entry name" value="TYROSINE-PROTEIN KINASE"/>
    <property type="match status" value="1"/>
</dbReference>
<evidence type="ECO:0000313" key="5">
    <source>
        <dbReference type="Proteomes" id="UP000596387"/>
    </source>
</evidence>
<dbReference type="EMBL" id="CP047167">
    <property type="protein sequence ID" value="QRF68617.1"/>
    <property type="molecule type" value="Genomic_DNA"/>
</dbReference>
<keyword evidence="3" id="KW-0812">Transmembrane</keyword>
<evidence type="ECO:0000256" key="3">
    <source>
        <dbReference type="SAM" id="Phobius"/>
    </source>
</evidence>
<gene>
    <name evidence="4" type="ORF">GQA70_19715</name>
</gene>
<keyword evidence="3" id="KW-1133">Transmembrane helix</keyword>
<feature type="region of interest" description="Disordered" evidence="2">
    <location>
        <begin position="1"/>
        <end position="23"/>
    </location>
</feature>
<accession>A0ABX7FFA9</accession>
<keyword evidence="4" id="KW-0762">Sugar transport</keyword>
<proteinExistence type="predicted"/>
<protein>
    <submittedName>
        <fullName evidence="4">Sugar transporter</fullName>
    </submittedName>
</protein>
<keyword evidence="1" id="KW-0175">Coiled coil</keyword>
<keyword evidence="3" id="KW-0472">Membrane</keyword>
<dbReference type="InterPro" id="IPR050445">
    <property type="entry name" value="Bact_polysacc_biosynth/exp"/>
</dbReference>
<feature type="transmembrane region" description="Helical" evidence="3">
    <location>
        <begin position="374"/>
        <end position="398"/>
    </location>
</feature>
<evidence type="ECO:0000256" key="2">
    <source>
        <dbReference type="SAM" id="MobiDB-lite"/>
    </source>
</evidence>
<dbReference type="PANTHER" id="PTHR32309:SF13">
    <property type="entry name" value="FERRIC ENTEROBACTIN TRANSPORT PROTEIN FEPE"/>
    <property type="match status" value="1"/>
</dbReference>
<keyword evidence="4" id="KW-0813">Transport</keyword>
<dbReference type="Proteomes" id="UP000596387">
    <property type="component" value="Plasmid p-SCP1"/>
</dbReference>